<keyword evidence="3" id="KW-1185">Reference proteome</keyword>
<dbReference type="Proteomes" id="UP001403385">
    <property type="component" value="Unassembled WGS sequence"/>
</dbReference>
<dbReference type="RefSeq" id="WP_346823650.1">
    <property type="nucleotide sequence ID" value="NZ_JBDKWZ010000017.1"/>
</dbReference>
<proteinExistence type="predicted"/>
<evidence type="ECO:0000256" key="1">
    <source>
        <dbReference type="SAM" id="SignalP"/>
    </source>
</evidence>
<name>A0AAW9S6Q3_9BACT</name>
<evidence type="ECO:0000313" key="3">
    <source>
        <dbReference type="Proteomes" id="UP001403385"/>
    </source>
</evidence>
<dbReference type="AlphaFoldDB" id="A0AAW9S6Q3"/>
<protein>
    <submittedName>
        <fullName evidence="2">Uncharacterized protein</fullName>
    </submittedName>
</protein>
<feature type="signal peptide" evidence="1">
    <location>
        <begin position="1"/>
        <end position="18"/>
    </location>
</feature>
<gene>
    <name evidence="2" type="ORF">AAG747_23315</name>
</gene>
<feature type="chain" id="PRO_5043454807" evidence="1">
    <location>
        <begin position="19"/>
        <end position="266"/>
    </location>
</feature>
<accession>A0AAW9S6Q3</accession>
<dbReference type="EMBL" id="JBDKWZ010000017">
    <property type="protein sequence ID" value="MEN7550870.1"/>
    <property type="molecule type" value="Genomic_DNA"/>
</dbReference>
<keyword evidence="1" id="KW-0732">Signal</keyword>
<evidence type="ECO:0000313" key="2">
    <source>
        <dbReference type="EMBL" id="MEN7550870.1"/>
    </source>
</evidence>
<sequence length="266" mass="28999">MKKLTLYFFALLFAGFFASCSDDDDDVLPQDKVKITAQGFDAKETITLKEGEVIKREFRIVSEEKLSALLITSNGGVSEDLAKDGDAKGKKDFTFDLAAVGKFASIKEGEYVYTIKATDKDENTQTLTVNVVVSNDPETTLLDAAKAFEFKREGGNDGTGLEEFGLAWTSNTTTHAVIKKGADKFVKFDDAEKWESITTKEALKAAVDAATGITEFKEIKSTENGTYNFVVATQKGDTYYILHITKGEVTSSGAGTTITITGQYKM</sequence>
<reference evidence="2 3" key="1">
    <citation type="submission" date="2024-04" db="EMBL/GenBank/DDBJ databases">
        <title>Novel genus in family Flammeovirgaceae.</title>
        <authorList>
            <person name="Nguyen T.H."/>
            <person name="Vuong T.Q."/>
            <person name="Le H."/>
            <person name="Kim S.-G."/>
        </authorList>
    </citation>
    <scope>NUCLEOTIDE SEQUENCE [LARGE SCALE GENOMIC DNA]</scope>
    <source>
        <strain evidence="2 3">JCM 23209</strain>
    </source>
</reference>
<comment type="caution">
    <text evidence="2">The sequence shown here is derived from an EMBL/GenBank/DDBJ whole genome shotgun (WGS) entry which is preliminary data.</text>
</comment>
<dbReference type="PROSITE" id="PS51257">
    <property type="entry name" value="PROKAR_LIPOPROTEIN"/>
    <property type="match status" value="1"/>
</dbReference>
<organism evidence="2 3">
    <name type="scientific">Rapidithrix thailandica</name>
    <dbReference type="NCBI Taxonomy" id="413964"/>
    <lineage>
        <taxon>Bacteria</taxon>
        <taxon>Pseudomonadati</taxon>
        <taxon>Bacteroidota</taxon>
        <taxon>Cytophagia</taxon>
        <taxon>Cytophagales</taxon>
        <taxon>Flammeovirgaceae</taxon>
        <taxon>Rapidithrix</taxon>
    </lineage>
</organism>